<keyword evidence="7" id="KW-1185">Reference proteome</keyword>
<evidence type="ECO:0000259" key="5">
    <source>
        <dbReference type="PROSITE" id="PS50112"/>
    </source>
</evidence>
<dbReference type="SMART" id="SM00421">
    <property type="entry name" value="HTH_LUXR"/>
    <property type="match status" value="1"/>
</dbReference>
<dbReference type="PANTHER" id="PTHR44688">
    <property type="entry name" value="DNA-BINDING TRANSCRIPTIONAL ACTIVATOR DEVR_DOSR"/>
    <property type="match status" value="1"/>
</dbReference>
<keyword evidence="1" id="KW-0805">Transcription regulation</keyword>
<name>A0ABV9MZF3_9FLAO</name>
<accession>A0ABV9MZF3</accession>
<dbReference type="SUPFAM" id="SSF46894">
    <property type="entry name" value="C-terminal effector domain of the bipartite response regulators"/>
    <property type="match status" value="1"/>
</dbReference>
<feature type="domain" description="HTH luxR-type" evidence="4">
    <location>
        <begin position="196"/>
        <end position="261"/>
    </location>
</feature>
<evidence type="ECO:0000313" key="7">
    <source>
        <dbReference type="Proteomes" id="UP001595953"/>
    </source>
</evidence>
<organism evidence="6 7">
    <name type="scientific">Geojedonia litorea</name>
    <dbReference type="NCBI Taxonomy" id="1268269"/>
    <lineage>
        <taxon>Bacteria</taxon>
        <taxon>Pseudomonadati</taxon>
        <taxon>Bacteroidota</taxon>
        <taxon>Flavobacteriia</taxon>
        <taxon>Flavobacteriales</taxon>
        <taxon>Flavobacteriaceae</taxon>
        <taxon>Geojedonia</taxon>
    </lineage>
</organism>
<dbReference type="Proteomes" id="UP001595953">
    <property type="component" value="Unassembled WGS sequence"/>
</dbReference>
<evidence type="ECO:0000313" key="6">
    <source>
        <dbReference type="EMBL" id="MFC4720690.1"/>
    </source>
</evidence>
<keyword evidence="3" id="KW-0804">Transcription</keyword>
<comment type="caution">
    <text evidence="6">The sequence shown here is derived from an EMBL/GenBank/DDBJ whole genome shotgun (WGS) entry which is preliminary data.</text>
</comment>
<dbReference type="PROSITE" id="PS50043">
    <property type="entry name" value="HTH_LUXR_2"/>
    <property type="match status" value="1"/>
</dbReference>
<dbReference type="InterPro" id="IPR036388">
    <property type="entry name" value="WH-like_DNA-bd_sf"/>
</dbReference>
<sequence length="263" mass="30110">MNSNLIFDLYNSHKNYLAQESLTNYNIDVKALLSNLFSPGPSFYYIIDSPTLRVSLLSKGIDDILGVSEDEFSVEKVIERIHPNDVSWFLKCEDVVAYFLRNCIRPENIVNYKISYCLRLKAKDDQYKLFLLQTITLKTTEDGALLKVFGCLSNINHITSVNTKKLSLIGLNGEPSYLELDIENHELFENFKPFVTHLDDIPFTSRELEIIKLLGEGFTMNEIASHLNIAFETVNTHRKNILKKSDSKNVTELVADCIRKGYV</sequence>
<evidence type="ECO:0000256" key="3">
    <source>
        <dbReference type="ARBA" id="ARBA00023163"/>
    </source>
</evidence>
<dbReference type="Gene3D" id="1.10.10.10">
    <property type="entry name" value="Winged helix-like DNA-binding domain superfamily/Winged helix DNA-binding domain"/>
    <property type="match status" value="1"/>
</dbReference>
<evidence type="ECO:0000256" key="1">
    <source>
        <dbReference type="ARBA" id="ARBA00023015"/>
    </source>
</evidence>
<dbReference type="PRINTS" id="PR00038">
    <property type="entry name" value="HTHLUXR"/>
</dbReference>
<evidence type="ECO:0000259" key="4">
    <source>
        <dbReference type="PROSITE" id="PS50043"/>
    </source>
</evidence>
<dbReference type="InterPro" id="IPR000792">
    <property type="entry name" value="Tscrpt_reg_LuxR_C"/>
</dbReference>
<protein>
    <submittedName>
        <fullName evidence="6">Response regulator transcription factor</fullName>
    </submittedName>
</protein>
<dbReference type="InterPro" id="IPR000014">
    <property type="entry name" value="PAS"/>
</dbReference>
<gene>
    <name evidence="6" type="ORF">ACFO5O_00035</name>
</gene>
<dbReference type="PROSITE" id="PS50112">
    <property type="entry name" value="PAS"/>
    <property type="match status" value="1"/>
</dbReference>
<evidence type="ECO:0000256" key="2">
    <source>
        <dbReference type="ARBA" id="ARBA00023125"/>
    </source>
</evidence>
<feature type="domain" description="PAS" evidence="5">
    <location>
        <begin position="29"/>
        <end position="85"/>
    </location>
</feature>
<proteinExistence type="predicted"/>
<reference evidence="7" key="1">
    <citation type="journal article" date="2019" name="Int. J. Syst. Evol. Microbiol.">
        <title>The Global Catalogue of Microorganisms (GCM) 10K type strain sequencing project: providing services to taxonomists for standard genome sequencing and annotation.</title>
        <authorList>
            <consortium name="The Broad Institute Genomics Platform"/>
            <consortium name="The Broad Institute Genome Sequencing Center for Infectious Disease"/>
            <person name="Wu L."/>
            <person name="Ma J."/>
        </authorList>
    </citation>
    <scope>NUCLEOTIDE SEQUENCE [LARGE SCALE GENOMIC DNA]</scope>
    <source>
        <strain evidence="7">CCUG 63682</strain>
    </source>
</reference>
<dbReference type="CDD" id="cd06170">
    <property type="entry name" value="LuxR_C_like"/>
    <property type="match status" value="1"/>
</dbReference>
<dbReference type="EMBL" id="JBHSGP010000004">
    <property type="protein sequence ID" value="MFC4720690.1"/>
    <property type="molecule type" value="Genomic_DNA"/>
</dbReference>
<dbReference type="Pfam" id="PF00196">
    <property type="entry name" value="GerE"/>
    <property type="match status" value="1"/>
</dbReference>
<dbReference type="RefSeq" id="WP_387959711.1">
    <property type="nucleotide sequence ID" value="NZ_JBHSGP010000004.1"/>
</dbReference>
<dbReference type="InterPro" id="IPR016032">
    <property type="entry name" value="Sig_transdc_resp-reg_C-effctor"/>
</dbReference>
<dbReference type="Gene3D" id="3.30.450.20">
    <property type="entry name" value="PAS domain"/>
    <property type="match status" value="1"/>
</dbReference>
<dbReference type="PANTHER" id="PTHR44688:SF16">
    <property type="entry name" value="DNA-BINDING TRANSCRIPTIONAL ACTIVATOR DEVR_DOSR"/>
    <property type="match status" value="1"/>
</dbReference>
<keyword evidence="2" id="KW-0238">DNA-binding</keyword>